<proteinExistence type="inferred from homology"/>
<dbReference type="Proteomes" id="UP001143372">
    <property type="component" value="Unassembled WGS sequence"/>
</dbReference>
<dbReference type="InterPro" id="IPR011234">
    <property type="entry name" value="Fumarylacetoacetase-like_C"/>
</dbReference>
<comment type="caution">
    <text evidence="4">The sequence shown here is derived from an EMBL/GenBank/DDBJ whole genome shotgun (WGS) entry which is preliminary data.</text>
</comment>
<evidence type="ECO:0000259" key="3">
    <source>
        <dbReference type="Pfam" id="PF01557"/>
    </source>
</evidence>
<reference evidence="4" key="1">
    <citation type="journal article" date="2014" name="Int. J. Syst. Evol. Microbiol.">
        <title>Complete genome sequence of Corynebacterium casei LMG S-19264T (=DSM 44701T), isolated from a smear-ripened cheese.</title>
        <authorList>
            <consortium name="US DOE Joint Genome Institute (JGI-PGF)"/>
            <person name="Walter F."/>
            <person name="Albersmeier A."/>
            <person name="Kalinowski J."/>
            <person name="Ruckert C."/>
        </authorList>
    </citation>
    <scope>NUCLEOTIDE SEQUENCE</scope>
    <source>
        <strain evidence="4">VKM B-2347</strain>
    </source>
</reference>
<dbReference type="FunFam" id="3.90.850.10:FF:000002">
    <property type="entry name" value="2-hydroxyhepta-2,4-diene-1,7-dioate isomerase"/>
    <property type="match status" value="1"/>
</dbReference>
<feature type="domain" description="Fumarylacetoacetase-like C-terminal" evidence="3">
    <location>
        <begin position="73"/>
        <end position="278"/>
    </location>
</feature>
<evidence type="ECO:0000313" key="5">
    <source>
        <dbReference type="Proteomes" id="UP001143372"/>
    </source>
</evidence>
<keyword evidence="2" id="KW-0479">Metal-binding</keyword>
<accession>A0A9W6J282</accession>
<dbReference type="InterPro" id="IPR051121">
    <property type="entry name" value="FAH"/>
</dbReference>
<dbReference type="PANTHER" id="PTHR42796:SF4">
    <property type="entry name" value="FUMARYLACETOACETATE HYDROLASE DOMAIN-CONTAINING PROTEIN 2A"/>
    <property type="match status" value="1"/>
</dbReference>
<dbReference type="EMBL" id="BSFI01000007">
    <property type="protein sequence ID" value="GLK68044.1"/>
    <property type="molecule type" value="Genomic_DNA"/>
</dbReference>
<evidence type="ECO:0000313" key="4">
    <source>
        <dbReference type="EMBL" id="GLK68044.1"/>
    </source>
</evidence>
<comment type="similarity">
    <text evidence="1">Belongs to the FAH family.</text>
</comment>
<evidence type="ECO:0000256" key="1">
    <source>
        <dbReference type="ARBA" id="ARBA00010211"/>
    </source>
</evidence>
<dbReference type="SUPFAM" id="SSF56529">
    <property type="entry name" value="FAH"/>
    <property type="match status" value="1"/>
</dbReference>
<reference evidence="4" key="2">
    <citation type="submission" date="2023-01" db="EMBL/GenBank/DDBJ databases">
        <authorList>
            <person name="Sun Q."/>
            <person name="Evtushenko L."/>
        </authorList>
    </citation>
    <scope>NUCLEOTIDE SEQUENCE</scope>
    <source>
        <strain evidence="4">VKM B-2347</strain>
    </source>
</reference>
<dbReference type="GO" id="GO:0019752">
    <property type="term" value="P:carboxylic acid metabolic process"/>
    <property type="evidence" value="ECO:0007669"/>
    <property type="project" value="UniProtKB-ARBA"/>
</dbReference>
<keyword evidence="4" id="KW-0413">Isomerase</keyword>
<dbReference type="Gene3D" id="3.90.850.10">
    <property type="entry name" value="Fumarylacetoacetase-like, C-terminal domain"/>
    <property type="match status" value="1"/>
</dbReference>
<sequence>MKLVRFGEAGAERPGLIGADGALRDLSGVVPDISGVALTSEGLARIRAVDPASLPEAPADARLGPCVGRVGNFIGVGLNYADHAAETGLRIPREPILFNKAPNCIVGANDDVMLPKAEQRTDWEVELAFVVGDRAYNVEPEDALKHIAGVCVCNDVSERHFQTERSGQWVKGKSSPTFGPLGPWLVTLDEAGDLDSLDMFLDVDGRRMQTGNTSTMIFKVPFLLSYISSFMVLDPGDVVTTGTPPGVGMGKTPPTYLKAGDTMRLGITGLGEQTQNVVNFSEEAGAHRAHAYPSGFDIPR</sequence>
<name>A0A9W6J282_9HYPH</name>
<dbReference type="PANTHER" id="PTHR42796">
    <property type="entry name" value="FUMARYLACETOACETATE HYDROLASE DOMAIN-CONTAINING PROTEIN 2A-RELATED"/>
    <property type="match status" value="1"/>
</dbReference>
<protein>
    <submittedName>
        <fullName evidence="4">2-hydroxyhepta-2,4-diene-1,7-dioate isomerase</fullName>
    </submittedName>
</protein>
<evidence type="ECO:0000256" key="2">
    <source>
        <dbReference type="ARBA" id="ARBA00022723"/>
    </source>
</evidence>
<dbReference type="RefSeq" id="WP_271168275.1">
    <property type="nucleotide sequence ID" value="NZ_BSFI01000007.1"/>
</dbReference>
<dbReference type="GO" id="GO:0046872">
    <property type="term" value="F:metal ion binding"/>
    <property type="evidence" value="ECO:0007669"/>
    <property type="project" value="UniProtKB-KW"/>
</dbReference>
<dbReference type="AlphaFoldDB" id="A0A9W6J282"/>
<dbReference type="GO" id="GO:0016853">
    <property type="term" value="F:isomerase activity"/>
    <property type="evidence" value="ECO:0007669"/>
    <property type="project" value="UniProtKB-KW"/>
</dbReference>
<keyword evidence="5" id="KW-1185">Reference proteome</keyword>
<gene>
    <name evidence="4" type="primary">hpaG</name>
    <name evidence="4" type="ORF">GCM10008179_16820</name>
</gene>
<organism evidence="4 5">
    <name type="scientific">Hansschlegelia plantiphila</name>
    <dbReference type="NCBI Taxonomy" id="374655"/>
    <lineage>
        <taxon>Bacteria</taxon>
        <taxon>Pseudomonadati</taxon>
        <taxon>Pseudomonadota</taxon>
        <taxon>Alphaproteobacteria</taxon>
        <taxon>Hyphomicrobiales</taxon>
        <taxon>Methylopilaceae</taxon>
        <taxon>Hansschlegelia</taxon>
    </lineage>
</organism>
<dbReference type="InterPro" id="IPR036663">
    <property type="entry name" value="Fumarylacetoacetase_C_sf"/>
</dbReference>
<dbReference type="Pfam" id="PF01557">
    <property type="entry name" value="FAA_hydrolase"/>
    <property type="match status" value="1"/>
</dbReference>